<reference evidence="1" key="1">
    <citation type="submission" date="2019-04" db="EMBL/GenBank/DDBJ databases">
        <title>Microbes associate with the intestines of laboratory mice.</title>
        <authorList>
            <person name="Navarre W."/>
            <person name="Wong E."/>
            <person name="Huang K."/>
            <person name="Tropini C."/>
            <person name="Ng K."/>
            <person name="Yu B."/>
        </authorList>
    </citation>
    <scope>NUCLEOTIDE SEQUENCE</scope>
    <source>
        <strain evidence="1">NM72_1-8</strain>
    </source>
</reference>
<evidence type="ECO:0000313" key="2">
    <source>
        <dbReference type="Proteomes" id="UP000307720"/>
    </source>
</evidence>
<accession>A0AC61R064</accession>
<comment type="caution">
    <text evidence="1">The sequence shown here is derived from an EMBL/GenBank/DDBJ whole genome shotgun (WGS) entry which is preliminary data.</text>
</comment>
<evidence type="ECO:0000313" key="1">
    <source>
        <dbReference type="EMBL" id="TGX99221.1"/>
    </source>
</evidence>
<name>A0AC61R064_9FIRM</name>
<dbReference type="EMBL" id="SRZB01000009">
    <property type="protein sequence ID" value="TGX99221.1"/>
    <property type="molecule type" value="Genomic_DNA"/>
</dbReference>
<organism evidence="1 2">
    <name type="scientific">Hominisplanchenecus murintestinalis</name>
    <dbReference type="NCBI Taxonomy" id="2941517"/>
    <lineage>
        <taxon>Bacteria</taxon>
        <taxon>Bacillati</taxon>
        <taxon>Bacillota</taxon>
        <taxon>Clostridia</taxon>
        <taxon>Lachnospirales</taxon>
        <taxon>Lachnospiraceae</taxon>
        <taxon>Hominisplanchenecus</taxon>
    </lineage>
</organism>
<sequence>MVKIGYLSFDASVKIHYSGKYTSTKTNKSGNMGIAGYIRHIDRSTDKMNGCEVQHSNPDINSDLTLENESYYKDSNGEWQRTSHSKDMVNAINRRIEYAKEHGARISTKGKNDTVIVRPLVLQMGNDSITGHENTWMWDLIGILEEEFGTDNITGFSIHKDETNPHIHVSFVACHETDKDGEVKCSISQTKFFKNPKQLAGLHRKFRKKLLDKGYDIELENKPIEEQLAGYYDKNGEWHQQGLTPDQLKELTDRELNLRMEELKMSIKRNDLEKLEMAVADIMATSKVEQDKIKKEREILSAQQNALENDRATVQAQSKALKVREMNVRKRELEVAELLEKIQSTAETCNQILSEEKHLDTKFLEFLDREGRRNGKEYRKPFEYWYKKFLNERKKKHSDWWNDMLERSWMNDTDDFDDENTGYDFSA</sequence>
<keyword evidence="2" id="KW-1185">Reference proteome</keyword>
<dbReference type="Proteomes" id="UP000307720">
    <property type="component" value="Unassembled WGS sequence"/>
</dbReference>
<gene>
    <name evidence="1" type="ORF">E5357_06330</name>
</gene>
<proteinExistence type="predicted"/>
<protein>
    <submittedName>
        <fullName evidence="1">Uncharacterized protein</fullName>
    </submittedName>
</protein>